<accession>A0A430FMJ0</accession>
<keyword evidence="3" id="KW-1185">Reference proteome</keyword>
<name>A0A430FMJ0_9BIFI</name>
<keyword evidence="1" id="KW-0812">Transmembrane</keyword>
<comment type="caution">
    <text evidence="2">The sequence shown here is derived from an EMBL/GenBank/DDBJ whole genome shotgun (WGS) entry which is preliminary data.</text>
</comment>
<protein>
    <submittedName>
        <fullName evidence="2">Uncharacterized protein</fullName>
    </submittedName>
</protein>
<evidence type="ECO:0000313" key="3">
    <source>
        <dbReference type="Proteomes" id="UP000287533"/>
    </source>
</evidence>
<reference evidence="2 3" key="1">
    <citation type="submission" date="2018-09" db="EMBL/GenBank/DDBJ databases">
        <title>Characterization of the phylogenetic diversity of five novel species belonging to the genus Bifidobacterium.</title>
        <authorList>
            <person name="Lugli G.A."/>
            <person name="Duranti S."/>
            <person name="Milani C."/>
        </authorList>
    </citation>
    <scope>NUCLEOTIDE SEQUENCE [LARGE SCALE GENOMIC DNA]</scope>
    <source>
        <strain evidence="2 3">2034B</strain>
    </source>
</reference>
<evidence type="ECO:0000256" key="1">
    <source>
        <dbReference type="SAM" id="Phobius"/>
    </source>
</evidence>
<gene>
    <name evidence="2" type="ORF">D2E25_0274</name>
</gene>
<sequence>MWHELLHHGMKISDLKDVAPGDVVFLTCTAIPYLAFTVHAVTRRNGLTLLYLNDYQHYVIGGSSTITFTTALRPSNHLPQEERT</sequence>
<keyword evidence="1" id="KW-0472">Membrane</keyword>
<evidence type="ECO:0000313" key="2">
    <source>
        <dbReference type="EMBL" id="RSX53968.1"/>
    </source>
</evidence>
<feature type="transmembrane region" description="Helical" evidence="1">
    <location>
        <begin position="23"/>
        <end position="42"/>
    </location>
</feature>
<dbReference type="EMBL" id="QXGL01000001">
    <property type="protein sequence ID" value="RSX53968.1"/>
    <property type="molecule type" value="Genomic_DNA"/>
</dbReference>
<keyword evidence="1" id="KW-1133">Transmembrane helix</keyword>
<organism evidence="2 3">
    <name type="scientific">Bifidobacterium goeldii</name>
    <dbReference type="NCBI Taxonomy" id="2306975"/>
    <lineage>
        <taxon>Bacteria</taxon>
        <taxon>Bacillati</taxon>
        <taxon>Actinomycetota</taxon>
        <taxon>Actinomycetes</taxon>
        <taxon>Bifidobacteriales</taxon>
        <taxon>Bifidobacteriaceae</taxon>
        <taxon>Bifidobacterium</taxon>
    </lineage>
</organism>
<dbReference type="AlphaFoldDB" id="A0A430FMJ0"/>
<dbReference type="Proteomes" id="UP000287533">
    <property type="component" value="Unassembled WGS sequence"/>
</dbReference>
<proteinExistence type="predicted"/>